<accession>A0A8J3UVH2</accession>
<dbReference type="Proteomes" id="UP000644610">
    <property type="component" value="Unassembled WGS sequence"/>
</dbReference>
<gene>
    <name evidence="1" type="ORF">Psi02_70310</name>
</gene>
<reference evidence="1" key="1">
    <citation type="submission" date="2021-01" db="EMBL/GenBank/DDBJ databases">
        <title>Whole genome shotgun sequence of Planotetraspora silvatica NBRC 100141.</title>
        <authorList>
            <person name="Komaki H."/>
            <person name="Tamura T."/>
        </authorList>
    </citation>
    <scope>NUCLEOTIDE SEQUENCE</scope>
    <source>
        <strain evidence="1">NBRC 100141</strain>
    </source>
</reference>
<protein>
    <recommendedName>
        <fullName evidence="3">Immunity protein Imm1</fullName>
    </recommendedName>
</protein>
<sequence>MRYRAEAYYRKEHAEKRPVLSTPEEVDTLIDSLLAGPAFHNMAELHSLDRALLPSGFPDHELLVGVDRKLQVGVLEFMDDGNVVTLGSSEGRGEVSYFIVGNPTEFPDRSEIPIDLVRRAVKEFLVSGGQRPTCVQWQVPEFW</sequence>
<organism evidence="1 2">
    <name type="scientific">Planotetraspora silvatica</name>
    <dbReference type="NCBI Taxonomy" id="234614"/>
    <lineage>
        <taxon>Bacteria</taxon>
        <taxon>Bacillati</taxon>
        <taxon>Actinomycetota</taxon>
        <taxon>Actinomycetes</taxon>
        <taxon>Streptosporangiales</taxon>
        <taxon>Streptosporangiaceae</taxon>
        <taxon>Planotetraspora</taxon>
    </lineage>
</organism>
<dbReference type="InterPro" id="IPR025680">
    <property type="entry name" value="DddI"/>
</dbReference>
<keyword evidence="2" id="KW-1185">Reference proteome</keyword>
<dbReference type="EMBL" id="BOOQ01000054">
    <property type="protein sequence ID" value="GII50607.1"/>
    <property type="molecule type" value="Genomic_DNA"/>
</dbReference>
<evidence type="ECO:0000313" key="2">
    <source>
        <dbReference type="Proteomes" id="UP000644610"/>
    </source>
</evidence>
<evidence type="ECO:0008006" key="3">
    <source>
        <dbReference type="Google" id="ProtNLM"/>
    </source>
</evidence>
<evidence type="ECO:0000313" key="1">
    <source>
        <dbReference type="EMBL" id="GII50607.1"/>
    </source>
</evidence>
<dbReference type="RefSeq" id="WP_203980102.1">
    <property type="nucleotide sequence ID" value="NZ_BAAAKY010000017.1"/>
</dbReference>
<dbReference type="AlphaFoldDB" id="A0A8J3UVH2"/>
<proteinExistence type="predicted"/>
<comment type="caution">
    <text evidence="1">The sequence shown here is derived from an EMBL/GenBank/DDBJ whole genome shotgun (WGS) entry which is preliminary data.</text>
</comment>
<dbReference type="Pfam" id="PF14430">
    <property type="entry name" value="Imm1"/>
    <property type="match status" value="1"/>
</dbReference>
<name>A0A8J3UVH2_9ACTN</name>